<dbReference type="EMBL" id="LEKT01000053">
    <property type="protein sequence ID" value="KMO85624.1"/>
    <property type="molecule type" value="Genomic_DNA"/>
</dbReference>
<sequence length="680" mass="78012">MFEQFFLSMQQDIKLFLFFPIVCAVFRAIFIQVYCPYHSLKGRWNVVWHCFRYGFWWGMDFNAYVFLLPLIFVSLPGLFFDGYFALGNSVRLAAAMVYATVLYGAFAGKMIFYNHFHDTYNQILRLGKKAEKHNLLDIFFHQDHGGWILLGLIPYWMLCRLCISFFLGLPSIGYPQFSFAGIAYAFNVLVCVGIILGFYWFRYGGTFSHDDKPEWDTIPSIVKKDIFFAKATVDDLVALEQVKKHKLNDAYHHTDEQDLQSIQHTVWNKDVSLTAYPNPVYAFKRIAKGPKITKPSHIFLLVGESYLQQLFDPEFACLNLVSGGRKLMDDPHTAMLPNSLSAGIISRPSIVSLMSGIFDAGLELNEKEPFWKGTVPTAFSLQLKKLGYTSTYWYGGNVTYGNFNQFAPACGFDRVMTATDFCGPHAPKTWVGVYDNVFLERAAELIQQTSTGGPEFHFVYTTSYHGPFKIDLQKYGYHTEQVMPKAPEDIKKDTSLQKNLGTFWFSDQAVGKFIDTMRQAYPDSLFIVTADHAVTMTELQATSLMKRDCTIREQHCPVFMMNHRDIDQQIFAGNTIGGHMNIMPTVLEMIAPEGFSYYSLFASLTEKIDHIVTPYHWLRKNAYGTYENDFYQPLGEAYGRQEVMEGPNPYMEEYHAWKDLTGYMVRHPELLQPAAELLKN</sequence>
<feature type="transmembrane region" description="Helical" evidence="7">
    <location>
        <begin position="61"/>
        <end position="80"/>
    </location>
</feature>
<dbReference type="OrthoDB" id="9777768at2"/>
<dbReference type="InterPro" id="IPR017850">
    <property type="entry name" value="Alkaline_phosphatase_core_sf"/>
</dbReference>
<dbReference type="STRING" id="39029.BSR42_00040"/>
<dbReference type="InterPro" id="IPR000917">
    <property type="entry name" value="Sulfatase_N"/>
</dbReference>
<keyword evidence="4 7" id="KW-0812">Transmembrane</keyword>
<dbReference type="Pfam" id="PF00884">
    <property type="entry name" value="Sulfatase"/>
    <property type="match status" value="1"/>
</dbReference>
<feature type="domain" description="Sulfatase N-terminal" evidence="8">
    <location>
        <begin position="333"/>
        <end position="588"/>
    </location>
</feature>
<accession>A0A0J6WT04</accession>
<dbReference type="Gene3D" id="3.40.720.10">
    <property type="entry name" value="Alkaline Phosphatase, subunit A"/>
    <property type="match status" value="1"/>
</dbReference>
<feature type="transmembrane region" description="Helical" evidence="7">
    <location>
        <begin position="92"/>
        <end position="112"/>
    </location>
</feature>
<name>A0A0J6WT04_9FIRM</name>
<feature type="transmembrane region" description="Helical" evidence="7">
    <location>
        <begin position="147"/>
        <end position="169"/>
    </location>
</feature>
<dbReference type="GO" id="GO:0005886">
    <property type="term" value="C:plasma membrane"/>
    <property type="evidence" value="ECO:0007669"/>
    <property type="project" value="UniProtKB-SubCell"/>
</dbReference>
<evidence type="ECO:0000256" key="5">
    <source>
        <dbReference type="ARBA" id="ARBA00022989"/>
    </source>
</evidence>
<organism evidence="9 10">
    <name type="scientific">Megasphaera cerevisiae DSM 20462</name>
    <dbReference type="NCBI Taxonomy" id="1122219"/>
    <lineage>
        <taxon>Bacteria</taxon>
        <taxon>Bacillati</taxon>
        <taxon>Bacillota</taxon>
        <taxon>Negativicutes</taxon>
        <taxon>Veillonellales</taxon>
        <taxon>Veillonellaceae</taxon>
        <taxon>Megasphaera</taxon>
    </lineage>
</organism>
<evidence type="ECO:0000256" key="4">
    <source>
        <dbReference type="ARBA" id="ARBA00022692"/>
    </source>
</evidence>
<dbReference type="SUPFAM" id="SSF53649">
    <property type="entry name" value="Alkaline phosphatase-like"/>
    <property type="match status" value="1"/>
</dbReference>
<keyword evidence="3" id="KW-1003">Cell membrane</keyword>
<dbReference type="PATRIC" id="fig|1122219.3.peg.2582"/>
<evidence type="ECO:0000256" key="6">
    <source>
        <dbReference type="ARBA" id="ARBA00023136"/>
    </source>
</evidence>
<dbReference type="InParanoid" id="A0A0J6WT04"/>
<keyword evidence="6 7" id="KW-0472">Membrane</keyword>
<dbReference type="PANTHER" id="PTHR47371:SF3">
    <property type="entry name" value="PHOSPHOGLYCEROL TRANSFERASE I"/>
    <property type="match status" value="1"/>
</dbReference>
<comment type="caution">
    <text evidence="9">The sequence shown here is derived from an EMBL/GenBank/DDBJ whole genome shotgun (WGS) entry which is preliminary data.</text>
</comment>
<dbReference type="InterPro" id="IPR050448">
    <property type="entry name" value="OpgB/LTA_synthase_biosynth"/>
</dbReference>
<proteinExistence type="predicted"/>
<keyword evidence="10" id="KW-1185">Reference proteome</keyword>
<evidence type="ECO:0000259" key="8">
    <source>
        <dbReference type="Pfam" id="PF00884"/>
    </source>
</evidence>
<gene>
    <name evidence="9" type="ORF">AB840_12525</name>
</gene>
<feature type="transmembrane region" description="Helical" evidence="7">
    <location>
        <begin position="15"/>
        <end position="34"/>
    </location>
</feature>
<evidence type="ECO:0000256" key="2">
    <source>
        <dbReference type="ARBA" id="ARBA00004936"/>
    </source>
</evidence>
<reference evidence="9 10" key="1">
    <citation type="submission" date="2015-06" db="EMBL/GenBank/DDBJ databases">
        <title>Draft genome sequence of beer spoilage bacterium Megasphaera cerevisiae type strain 20462.</title>
        <authorList>
            <person name="Kutumbaka K."/>
            <person name="Pasmowitz J."/>
            <person name="Mategko J."/>
            <person name="Reyes D."/>
            <person name="Friedrich A."/>
            <person name="Han S."/>
            <person name="Martens-Habbena W."/>
            <person name="Neal-McKinney J."/>
            <person name="Janagama H.K."/>
            <person name="Nadala C."/>
            <person name="Samadpour M."/>
        </authorList>
    </citation>
    <scope>NUCLEOTIDE SEQUENCE [LARGE SCALE GENOMIC DNA]</scope>
    <source>
        <strain evidence="9 10">DSM 20462</strain>
    </source>
</reference>
<dbReference type="PANTHER" id="PTHR47371">
    <property type="entry name" value="LIPOTEICHOIC ACID SYNTHASE"/>
    <property type="match status" value="1"/>
</dbReference>
<dbReference type="RefSeq" id="WP_048515185.1">
    <property type="nucleotide sequence ID" value="NZ_FUXD01000038.1"/>
</dbReference>
<dbReference type="AlphaFoldDB" id="A0A0J6WT04"/>
<evidence type="ECO:0000256" key="3">
    <source>
        <dbReference type="ARBA" id="ARBA00022475"/>
    </source>
</evidence>
<evidence type="ECO:0000256" key="1">
    <source>
        <dbReference type="ARBA" id="ARBA00004651"/>
    </source>
</evidence>
<dbReference type="Proteomes" id="UP000036503">
    <property type="component" value="Unassembled WGS sequence"/>
</dbReference>
<protein>
    <submittedName>
        <fullName evidence="9">Sulfatase</fullName>
    </submittedName>
</protein>
<comment type="pathway">
    <text evidence="2">Cell wall biogenesis; lipoteichoic acid biosynthesis.</text>
</comment>
<evidence type="ECO:0000256" key="7">
    <source>
        <dbReference type="SAM" id="Phobius"/>
    </source>
</evidence>
<evidence type="ECO:0000313" key="9">
    <source>
        <dbReference type="EMBL" id="KMO85624.1"/>
    </source>
</evidence>
<evidence type="ECO:0000313" key="10">
    <source>
        <dbReference type="Proteomes" id="UP000036503"/>
    </source>
</evidence>
<keyword evidence="5 7" id="KW-1133">Transmembrane helix</keyword>
<comment type="subcellular location">
    <subcellularLocation>
        <location evidence="1">Cell membrane</location>
        <topology evidence="1">Multi-pass membrane protein</topology>
    </subcellularLocation>
</comment>
<feature type="transmembrane region" description="Helical" evidence="7">
    <location>
        <begin position="181"/>
        <end position="201"/>
    </location>
</feature>